<dbReference type="eggNOG" id="ENOG502S23V">
    <property type="taxonomic scope" value="Eukaryota"/>
</dbReference>
<evidence type="ECO:0008006" key="3">
    <source>
        <dbReference type="Google" id="ProtNLM"/>
    </source>
</evidence>
<accession>G1U705</accession>
<dbReference type="PaxDb" id="9986-ENSOCUP00000025205"/>
<dbReference type="GeneTree" id="ENSGT00390000018209"/>
<dbReference type="AlphaFoldDB" id="G1U705"/>
<reference evidence="1 2" key="1">
    <citation type="journal article" date="2011" name="Nature">
        <title>A high-resolution map of human evolutionary constraint using 29 mammals.</title>
        <authorList>
            <person name="Lindblad-Toh K."/>
            <person name="Garber M."/>
            <person name="Zuk O."/>
            <person name="Lin M.F."/>
            <person name="Parker B.J."/>
            <person name="Washietl S."/>
            <person name="Kheradpour P."/>
            <person name="Ernst J."/>
            <person name="Jordan G."/>
            <person name="Mauceli E."/>
            <person name="Ward L.D."/>
            <person name="Lowe C.B."/>
            <person name="Holloway A.K."/>
            <person name="Clamp M."/>
            <person name="Gnerre S."/>
            <person name="Alfoldi J."/>
            <person name="Beal K."/>
            <person name="Chang J."/>
            <person name="Clawson H."/>
            <person name="Cuff J."/>
            <person name="Di Palma F."/>
            <person name="Fitzgerald S."/>
            <person name="Flicek P."/>
            <person name="Guttman M."/>
            <person name="Hubisz M.J."/>
            <person name="Jaffe D.B."/>
            <person name="Jungreis I."/>
            <person name="Kent W.J."/>
            <person name="Kostka D."/>
            <person name="Lara M."/>
            <person name="Martins A.L."/>
            <person name="Massingham T."/>
            <person name="Moltke I."/>
            <person name="Raney B.J."/>
            <person name="Rasmussen M.D."/>
            <person name="Robinson J."/>
            <person name="Stark A."/>
            <person name="Vilella A.J."/>
            <person name="Wen J."/>
            <person name="Xie X."/>
            <person name="Zody M.C."/>
            <person name="Baldwin J."/>
            <person name="Bloom T."/>
            <person name="Chin C.W."/>
            <person name="Heiman D."/>
            <person name="Nicol R."/>
            <person name="Nusbaum C."/>
            <person name="Young S."/>
            <person name="Wilkinson J."/>
            <person name="Worley K.C."/>
            <person name="Kovar C.L."/>
            <person name="Muzny D.M."/>
            <person name="Gibbs R.A."/>
            <person name="Cree A."/>
            <person name="Dihn H.H."/>
            <person name="Fowler G."/>
            <person name="Jhangiani S."/>
            <person name="Joshi V."/>
            <person name="Lee S."/>
            <person name="Lewis L.R."/>
            <person name="Nazareth L.V."/>
            <person name="Okwuonu G."/>
            <person name="Santibanez J."/>
            <person name="Warren W.C."/>
            <person name="Mardis E.R."/>
            <person name="Weinstock G.M."/>
            <person name="Wilson R.K."/>
            <person name="Delehaunty K."/>
            <person name="Dooling D."/>
            <person name="Fronik C."/>
            <person name="Fulton L."/>
            <person name="Fulton B."/>
            <person name="Graves T."/>
            <person name="Minx P."/>
            <person name="Sodergren E."/>
            <person name="Birney E."/>
            <person name="Margulies E.H."/>
            <person name="Herrero J."/>
            <person name="Green E.D."/>
            <person name="Haussler D."/>
            <person name="Siepel A."/>
            <person name="Goldman N."/>
            <person name="Pollard K.S."/>
            <person name="Pedersen J.S."/>
            <person name="Lander E.S."/>
            <person name="Kellis M."/>
        </authorList>
    </citation>
    <scope>NUCLEOTIDE SEQUENCE [LARGE SCALE GENOMIC DNA]</scope>
    <source>
        <strain evidence="1 2">Thorbecke inbred</strain>
    </source>
</reference>
<reference evidence="1" key="3">
    <citation type="submission" date="2025-09" db="UniProtKB">
        <authorList>
            <consortium name="Ensembl"/>
        </authorList>
    </citation>
    <scope>IDENTIFICATION</scope>
    <source>
        <strain evidence="1">Thorbecke</strain>
    </source>
</reference>
<dbReference type="PANTHER" id="PTHR21665:SF2">
    <property type="entry name" value="CATION CHANNEL SPERM-ASSOCIATED TARGETING SUBUNIT TAU"/>
    <property type="match status" value="1"/>
</dbReference>
<proteinExistence type="predicted"/>
<keyword evidence="2" id="KW-1185">Reference proteome</keyword>
<protein>
    <recommendedName>
        <fullName evidence="3">C2 calcium dependent domain containing 6</fullName>
    </recommendedName>
</protein>
<dbReference type="HOGENOM" id="CLU_002367_0_0_1"/>
<reference evidence="1" key="2">
    <citation type="submission" date="2025-08" db="UniProtKB">
        <authorList>
            <consortium name="Ensembl"/>
        </authorList>
    </citation>
    <scope>IDENTIFICATION</scope>
    <source>
        <strain evidence="1">Thorbecke</strain>
    </source>
</reference>
<dbReference type="Bgee" id="ENSOCUG00000027085">
    <property type="expression patterns" value="Expressed in testis and 2 other cell types or tissues"/>
</dbReference>
<sequence>MSDRIKKDKYICKSRSYLYTEEIELEDQDPPFPTCSQFAEPTVTPWAHDPSVTMKTLNPKGKVAPDPTVNSVKTLDTKDKLAHDPGIIRVKTLDNKNKPRETLPNVFLPTFKRESSVTENVNKGHVSESLSPTSHIEKLRQSMVLKSVLSKNLQELSDKLFSKPQVPINPEAIKKSSSSHLSFHNEPASSMEDPVFEKIQDLHSWLSEKDIFNSKSLLSQVIKNVSTDFLSEDGPGKSPAVAESVSKKYLEADEKDFPMKKKSSFKKKHLISEVSSCKSSFHGSVPDCVIKQIFTAPMSHLEMGVTESSETDMNLQDQLPTQWGRSLSSHVLVHYGEENDEIELPQSKSVVSQIIQAFPIGTLLESGLIKVIELDKEYQRSSLLDTAAASREGPGYSTGGFTEIKRTAEPLSRRNTPTIPNETAFASRVGLIEEDPKMPPQHSAYHLRPDKKPVLPSNGQRLDREENDLSSILENFSNSITSKLDDSDAVMLKSFLRSILKAFFTHNQSEMRRQPEKELERLIKNDFPSFTEHLEETPGNLNKADRLHRKPILNARLRVFLEELSELEVKNLKSELSKQIQHYLVERLSEAGHIAKEDLPKIYQNLYLMNEKAGLKAQNVFQEKYSETVRQIMSFVNNFNHHFIDKHLEIKLRSFLNEILQNYFLKNLSESSLFNETASEAIHNNIASLRTKSAPLSYPELGQEIASGSFGRRLEINMKYPLNKSLQNYLLALSENELLSLKADLSKHFQSLFIEKLSKAGLVTERQLEGINHHLRLLNSSSTPLKCIKSALPVRDDNHSMAEHAEKENKYSKTVPKNTLQKTPKDQCVETELIRREDNDYFFLHNLKENPATIKEDKSYYPREEAETLSLVKIQPSSNKNIQAIALNKSPERLTDMLLKKPRKEHGSVQFPPAENSLCTTEHQDPYGWGGKSKVTQSKACFDMTLKMKPLGKKEHINIYKLTVQERPKAVLSPYPRIPNSKIPREDEKHLDRLPFPSWQTNTLGYFNSETGGKPKQEEQYCQRLKGNNNNNKRHVVTFAQYSQEIQSLFLNPNEICEEKYARIPESQSFKIIEDRKDSRSSFFPEVLKRENLKLKVRKERDYAAKPKKSFNKIVRMLPSALPATRSHLRKSVPRTLLHWTARRTIHVITLF</sequence>
<dbReference type="Ensembl" id="ENSOCUT00000022148.3">
    <property type="protein sequence ID" value="ENSOCUP00000025205.3"/>
    <property type="gene ID" value="ENSOCUG00000027085.3"/>
</dbReference>
<dbReference type="PANTHER" id="PTHR21665">
    <property type="entry name" value="CATION CHANNEL SPERM-ASSOCIATED TARGETING SUBUNIT TAU"/>
    <property type="match status" value="1"/>
</dbReference>
<dbReference type="EMBL" id="AAGW02042198">
    <property type="status" value="NOT_ANNOTATED_CDS"/>
    <property type="molecule type" value="Genomic_DNA"/>
</dbReference>
<dbReference type="InterPro" id="IPR031462">
    <property type="entry name" value="CTSRT"/>
</dbReference>
<organism evidence="1 2">
    <name type="scientific">Oryctolagus cuniculus</name>
    <name type="common">Rabbit</name>
    <dbReference type="NCBI Taxonomy" id="9986"/>
    <lineage>
        <taxon>Eukaryota</taxon>
        <taxon>Metazoa</taxon>
        <taxon>Chordata</taxon>
        <taxon>Craniata</taxon>
        <taxon>Vertebrata</taxon>
        <taxon>Euteleostomi</taxon>
        <taxon>Mammalia</taxon>
        <taxon>Eutheria</taxon>
        <taxon>Euarchontoglires</taxon>
        <taxon>Glires</taxon>
        <taxon>Lagomorpha</taxon>
        <taxon>Leporidae</taxon>
        <taxon>Oryctolagus</taxon>
    </lineage>
</organism>
<evidence type="ECO:0000313" key="2">
    <source>
        <dbReference type="Proteomes" id="UP000001811"/>
    </source>
</evidence>
<name>G1U705_RABIT</name>
<evidence type="ECO:0000313" key="1">
    <source>
        <dbReference type="Ensembl" id="ENSOCUP00000025205.3"/>
    </source>
</evidence>
<dbReference type="Proteomes" id="UP000001811">
    <property type="component" value="Chromosome 7"/>
</dbReference>
<dbReference type="InParanoid" id="G1U705"/>